<dbReference type="InterPro" id="IPR036047">
    <property type="entry name" value="F-box-like_dom_sf"/>
</dbReference>
<gene>
    <name evidence="1" type="ORF">FB45DRAFT_762810</name>
</gene>
<sequence>MTRELESDLTCLRDELSRGSEQPSQLAKIFARIADSSEQEQQLRVVDEMVSWSQQLRRTTLSPLRRMPPELLRHIFGFALPILASEVDGRVTSHSPWTSTHVCSRWRDIAISTPSLW</sequence>
<organism evidence="1 2">
    <name type="scientific">Roridomyces roridus</name>
    <dbReference type="NCBI Taxonomy" id="1738132"/>
    <lineage>
        <taxon>Eukaryota</taxon>
        <taxon>Fungi</taxon>
        <taxon>Dikarya</taxon>
        <taxon>Basidiomycota</taxon>
        <taxon>Agaricomycotina</taxon>
        <taxon>Agaricomycetes</taxon>
        <taxon>Agaricomycetidae</taxon>
        <taxon>Agaricales</taxon>
        <taxon>Marasmiineae</taxon>
        <taxon>Mycenaceae</taxon>
        <taxon>Roridomyces</taxon>
    </lineage>
</organism>
<protein>
    <recommendedName>
        <fullName evidence="3">F-box domain-containing protein</fullName>
    </recommendedName>
</protein>
<keyword evidence="2" id="KW-1185">Reference proteome</keyword>
<dbReference type="EMBL" id="JARKIF010000042">
    <property type="protein sequence ID" value="KAJ7609154.1"/>
    <property type="molecule type" value="Genomic_DNA"/>
</dbReference>
<dbReference type="Gene3D" id="1.20.1280.50">
    <property type="match status" value="1"/>
</dbReference>
<evidence type="ECO:0000313" key="2">
    <source>
        <dbReference type="Proteomes" id="UP001221142"/>
    </source>
</evidence>
<accession>A0AAD7B3U2</accession>
<comment type="caution">
    <text evidence="1">The sequence shown here is derived from an EMBL/GenBank/DDBJ whole genome shotgun (WGS) entry which is preliminary data.</text>
</comment>
<dbReference type="Proteomes" id="UP001221142">
    <property type="component" value="Unassembled WGS sequence"/>
</dbReference>
<feature type="non-terminal residue" evidence="1">
    <location>
        <position position="117"/>
    </location>
</feature>
<proteinExistence type="predicted"/>
<evidence type="ECO:0000313" key="1">
    <source>
        <dbReference type="EMBL" id="KAJ7609154.1"/>
    </source>
</evidence>
<dbReference type="SUPFAM" id="SSF81383">
    <property type="entry name" value="F-box domain"/>
    <property type="match status" value="1"/>
</dbReference>
<dbReference type="AlphaFoldDB" id="A0AAD7B3U2"/>
<name>A0AAD7B3U2_9AGAR</name>
<reference evidence="1" key="1">
    <citation type="submission" date="2023-03" db="EMBL/GenBank/DDBJ databases">
        <title>Massive genome expansion in bonnet fungi (Mycena s.s.) driven by repeated elements and novel gene families across ecological guilds.</title>
        <authorList>
            <consortium name="Lawrence Berkeley National Laboratory"/>
            <person name="Harder C.B."/>
            <person name="Miyauchi S."/>
            <person name="Viragh M."/>
            <person name="Kuo A."/>
            <person name="Thoen E."/>
            <person name="Andreopoulos B."/>
            <person name="Lu D."/>
            <person name="Skrede I."/>
            <person name="Drula E."/>
            <person name="Henrissat B."/>
            <person name="Morin E."/>
            <person name="Kohler A."/>
            <person name="Barry K."/>
            <person name="LaButti K."/>
            <person name="Morin E."/>
            <person name="Salamov A."/>
            <person name="Lipzen A."/>
            <person name="Mereny Z."/>
            <person name="Hegedus B."/>
            <person name="Baldrian P."/>
            <person name="Stursova M."/>
            <person name="Weitz H."/>
            <person name="Taylor A."/>
            <person name="Grigoriev I.V."/>
            <person name="Nagy L.G."/>
            <person name="Martin F."/>
            <person name="Kauserud H."/>
        </authorList>
    </citation>
    <scope>NUCLEOTIDE SEQUENCE</scope>
    <source>
        <strain evidence="1">9284</strain>
    </source>
</reference>
<evidence type="ECO:0008006" key="3">
    <source>
        <dbReference type="Google" id="ProtNLM"/>
    </source>
</evidence>